<organism evidence="2 3">
    <name type="scientific">Allosphingosinicella flava</name>
    <dbReference type="NCBI Taxonomy" id="2771430"/>
    <lineage>
        <taxon>Bacteria</taxon>
        <taxon>Pseudomonadati</taxon>
        <taxon>Pseudomonadota</taxon>
        <taxon>Alphaproteobacteria</taxon>
        <taxon>Sphingomonadales</taxon>
        <taxon>Sphingomonadaceae</taxon>
        <taxon>Allosphingosinicella</taxon>
    </lineage>
</organism>
<dbReference type="EMBL" id="CP065592">
    <property type="protein sequence ID" value="QPQ55311.1"/>
    <property type="molecule type" value="Genomic_DNA"/>
</dbReference>
<sequence length="267" mass="27404">MLSITNVRLAAASTPAEKRRQAAVLAGGGAVIAGLLAYLFWPDAEEAAVPAVEITAQAPITPPAPPQLAVAPPVPTAVPPADLSQYILFGVGGGGAKGRAAVIGLPGGGQRLLTAGRTLAPGITVKAVGADHAILATPTGDMRLDFNKPAQPVTQSQAAPAGTASTSAPVTVMPVARQEATTRYRLGLEPRKVGPNIVGYRVKSAAALPMLGTAGLQQGDILLSVNGEMLDSEERLHALAEQLTSAPMARLVFERDGQRASRDIRIR</sequence>
<dbReference type="RefSeq" id="WP_200971986.1">
    <property type="nucleotide sequence ID" value="NZ_CP065592.1"/>
</dbReference>
<protein>
    <recommendedName>
        <fullName evidence="4">Type II secretion system protein GspC N-terminal domain-containing protein</fullName>
    </recommendedName>
</protein>
<keyword evidence="3" id="KW-1185">Reference proteome</keyword>
<evidence type="ECO:0000313" key="3">
    <source>
        <dbReference type="Proteomes" id="UP000594873"/>
    </source>
</evidence>
<keyword evidence="1" id="KW-0812">Transmembrane</keyword>
<proteinExistence type="predicted"/>
<reference evidence="2 3" key="1">
    <citation type="submission" date="2020-11" db="EMBL/GenBank/DDBJ databases">
        <title>Genome seq and assembly of Sphingosinicella sp.</title>
        <authorList>
            <person name="Chhetri G."/>
        </authorList>
    </citation>
    <scope>NUCLEOTIDE SEQUENCE [LARGE SCALE GENOMIC DNA]</scope>
    <source>
        <strain evidence="2 3">UDD2</strain>
    </source>
</reference>
<evidence type="ECO:0000256" key="1">
    <source>
        <dbReference type="SAM" id="Phobius"/>
    </source>
</evidence>
<keyword evidence="1" id="KW-0472">Membrane</keyword>
<name>A0A7T2GK31_9SPHN</name>
<dbReference type="Proteomes" id="UP000594873">
    <property type="component" value="Chromosome"/>
</dbReference>
<evidence type="ECO:0000313" key="2">
    <source>
        <dbReference type="EMBL" id="QPQ55311.1"/>
    </source>
</evidence>
<dbReference type="Gene3D" id="2.30.42.10">
    <property type="match status" value="1"/>
</dbReference>
<feature type="transmembrane region" description="Helical" evidence="1">
    <location>
        <begin position="21"/>
        <end position="41"/>
    </location>
</feature>
<dbReference type="KEGG" id="sflv:IC614_01460"/>
<dbReference type="AlphaFoldDB" id="A0A7T2GK31"/>
<accession>A0A7T2GK31</accession>
<dbReference type="SUPFAM" id="SSF50156">
    <property type="entry name" value="PDZ domain-like"/>
    <property type="match status" value="1"/>
</dbReference>
<dbReference type="InterPro" id="IPR036034">
    <property type="entry name" value="PDZ_sf"/>
</dbReference>
<gene>
    <name evidence="2" type="ORF">IC614_01460</name>
</gene>
<evidence type="ECO:0008006" key="4">
    <source>
        <dbReference type="Google" id="ProtNLM"/>
    </source>
</evidence>
<keyword evidence="1" id="KW-1133">Transmembrane helix</keyword>